<proteinExistence type="predicted"/>
<dbReference type="AlphaFoldDB" id="A0ABD2P0S2"/>
<comment type="caution">
    <text evidence="2">The sequence shown here is derived from an EMBL/GenBank/DDBJ whole genome shotgun (WGS) entry which is preliminary data.</text>
</comment>
<gene>
    <name evidence="2" type="ORF">HHI36_018696</name>
</gene>
<evidence type="ECO:0000313" key="2">
    <source>
        <dbReference type="EMBL" id="KAL3284538.1"/>
    </source>
</evidence>
<name>A0ABD2P0S2_9CUCU</name>
<keyword evidence="3" id="KW-1185">Reference proteome</keyword>
<protein>
    <submittedName>
        <fullName evidence="2">Uncharacterized protein</fullName>
    </submittedName>
</protein>
<accession>A0ABD2P0S2</accession>
<organism evidence="2 3">
    <name type="scientific">Cryptolaemus montrouzieri</name>
    <dbReference type="NCBI Taxonomy" id="559131"/>
    <lineage>
        <taxon>Eukaryota</taxon>
        <taxon>Metazoa</taxon>
        <taxon>Ecdysozoa</taxon>
        <taxon>Arthropoda</taxon>
        <taxon>Hexapoda</taxon>
        <taxon>Insecta</taxon>
        <taxon>Pterygota</taxon>
        <taxon>Neoptera</taxon>
        <taxon>Endopterygota</taxon>
        <taxon>Coleoptera</taxon>
        <taxon>Polyphaga</taxon>
        <taxon>Cucujiformia</taxon>
        <taxon>Coccinelloidea</taxon>
        <taxon>Coccinellidae</taxon>
        <taxon>Scymninae</taxon>
        <taxon>Scymnini</taxon>
        <taxon>Cryptolaemus</taxon>
    </lineage>
</organism>
<reference evidence="2 3" key="1">
    <citation type="journal article" date="2021" name="BMC Biol.">
        <title>Horizontally acquired antibacterial genes associated with adaptive radiation of ladybird beetles.</title>
        <authorList>
            <person name="Li H.S."/>
            <person name="Tang X.F."/>
            <person name="Huang Y.H."/>
            <person name="Xu Z.Y."/>
            <person name="Chen M.L."/>
            <person name="Du X.Y."/>
            <person name="Qiu B.Y."/>
            <person name="Chen P.T."/>
            <person name="Zhang W."/>
            <person name="Slipinski A."/>
            <person name="Escalona H.E."/>
            <person name="Waterhouse R.M."/>
            <person name="Zwick A."/>
            <person name="Pang H."/>
        </authorList>
    </citation>
    <scope>NUCLEOTIDE SEQUENCE [LARGE SCALE GENOMIC DNA]</scope>
    <source>
        <strain evidence="2">SYSU2018</strain>
    </source>
</reference>
<dbReference type="Proteomes" id="UP001516400">
    <property type="component" value="Unassembled WGS sequence"/>
</dbReference>
<feature type="region of interest" description="Disordered" evidence="1">
    <location>
        <begin position="20"/>
        <end position="51"/>
    </location>
</feature>
<evidence type="ECO:0000256" key="1">
    <source>
        <dbReference type="SAM" id="MobiDB-lite"/>
    </source>
</evidence>
<evidence type="ECO:0000313" key="3">
    <source>
        <dbReference type="Proteomes" id="UP001516400"/>
    </source>
</evidence>
<sequence>MVYRGGKRFSKGKKRSIFEIQKYEDSDRTQKIRGGTEQSEQTNQGDKERTLEKISEENMEYASSKEKPVNEYVQLNQVSAKQGEQYLTELYNNEENENDS</sequence>
<feature type="compositionally biased region" description="Basic and acidic residues" evidence="1">
    <location>
        <begin position="21"/>
        <end position="30"/>
    </location>
</feature>
<dbReference type="EMBL" id="JABFTP020000165">
    <property type="protein sequence ID" value="KAL3284538.1"/>
    <property type="molecule type" value="Genomic_DNA"/>
</dbReference>